<dbReference type="OrthoDB" id="3179827at2"/>
<gene>
    <name evidence="1" type="ORF">HMPREF1866_00498</name>
</gene>
<evidence type="ECO:0000313" key="2">
    <source>
        <dbReference type="Proteomes" id="UP000070394"/>
    </source>
</evidence>
<comment type="caution">
    <text evidence="1">The sequence shown here is derived from an EMBL/GenBank/DDBJ whole genome shotgun (WGS) entry which is preliminary data.</text>
</comment>
<protein>
    <recommendedName>
        <fullName evidence="3">DUF2262 domain-containing protein</fullName>
    </recommendedName>
</protein>
<dbReference type="AlphaFoldDB" id="A0A133ZYK5"/>
<name>A0A133ZYK5_9FIRM</name>
<dbReference type="EMBL" id="LSDA01000012">
    <property type="protein sequence ID" value="KXB60539.1"/>
    <property type="molecule type" value="Genomic_DNA"/>
</dbReference>
<dbReference type="Proteomes" id="UP000070394">
    <property type="component" value="Unassembled WGS sequence"/>
</dbReference>
<keyword evidence="2" id="KW-1185">Reference proteome</keyword>
<evidence type="ECO:0000313" key="1">
    <source>
        <dbReference type="EMBL" id="KXB60539.1"/>
    </source>
</evidence>
<proteinExistence type="predicted"/>
<evidence type="ECO:0008006" key="3">
    <source>
        <dbReference type="Google" id="ProtNLM"/>
    </source>
</evidence>
<dbReference type="PATRIC" id="fig|467210.3.peg.492"/>
<organism evidence="1 2">
    <name type="scientific">Lachnoanaerobaculum saburreum</name>
    <dbReference type="NCBI Taxonomy" id="467210"/>
    <lineage>
        <taxon>Bacteria</taxon>
        <taxon>Bacillati</taxon>
        <taxon>Bacillota</taxon>
        <taxon>Clostridia</taxon>
        <taxon>Lachnospirales</taxon>
        <taxon>Lachnospiraceae</taxon>
        <taxon>Lachnoanaerobaculum</taxon>
    </lineage>
</organism>
<sequence>MKKEDLLYICKGRDWYNNDNVICFKGNISGKEINFDFCGYSEDEVLSGLGYFIERIIRDFERLDNKAMNIVKEKHKDEDTNILKLSDIYFDKSECYDCFGMGYYAGEYKAGKLYLIVKFDEEFHADKDIVYEVY</sequence>
<reference evidence="2" key="1">
    <citation type="submission" date="2016-01" db="EMBL/GenBank/DDBJ databases">
        <authorList>
            <person name="Mitreva M."/>
            <person name="Pepin K.H."/>
            <person name="Mihindukulasuriya K.A."/>
            <person name="Fulton R."/>
            <person name="Fronick C."/>
            <person name="O'Laughlin M."/>
            <person name="Miner T."/>
            <person name="Herter B."/>
            <person name="Rosa B.A."/>
            <person name="Cordes M."/>
            <person name="Tomlinson C."/>
            <person name="Wollam A."/>
            <person name="Palsikar V.B."/>
            <person name="Mardis E.R."/>
            <person name="Wilson R.K."/>
        </authorList>
    </citation>
    <scope>NUCLEOTIDE SEQUENCE [LARGE SCALE GENOMIC DNA]</scope>
    <source>
        <strain evidence="2">DNF00896</strain>
    </source>
</reference>
<accession>A0A133ZYK5</accession>